<evidence type="ECO:0000313" key="4">
    <source>
        <dbReference type="Proteomes" id="UP000004913"/>
    </source>
</evidence>
<reference evidence="3 4" key="1">
    <citation type="submission" date="2011-04" db="EMBL/GenBank/DDBJ databases">
        <title>The Genome Sequence of Dysgonomonas gadei ATCC BAA-286.</title>
        <authorList>
            <consortium name="The Broad Institute Genome Sequencing Platform"/>
            <person name="Earl A."/>
            <person name="Ward D."/>
            <person name="Feldgarden M."/>
            <person name="Gevers D."/>
            <person name="Pudlo N."/>
            <person name="Martens E."/>
            <person name="Allen-Vercoe E."/>
            <person name="Young S.K."/>
            <person name="Zeng Q."/>
            <person name="Gargeya S."/>
            <person name="Fitzgerald M."/>
            <person name="Haas B."/>
            <person name="Abouelleil A."/>
            <person name="Alvarado L."/>
            <person name="Arachchi H.M."/>
            <person name="Berlin A."/>
            <person name="Brown A."/>
            <person name="Chapman S.B."/>
            <person name="Chen Z."/>
            <person name="Dunbar C."/>
            <person name="Freedman E."/>
            <person name="Gearin G."/>
            <person name="Gellesch M."/>
            <person name="Goldberg J."/>
            <person name="Griggs A."/>
            <person name="Gujja S."/>
            <person name="Heiman D."/>
            <person name="Howarth C."/>
            <person name="Larson L."/>
            <person name="Lui A."/>
            <person name="MacDonald P.J.P."/>
            <person name="Mehta T."/>
            <person name="Montmayeur A."/>
            <person name="Murphy C."/>
            <person name="Neiman D."/>
            <person name="Pearson M."/>
            <person name="Priest M."/>
            <person name="Roberts A."/>
            <person name="Saif S."/>
            <person name="Shea T."/>
            <person name="Shenoy N."/>
            <person name="Sisk P."/>
            <person name="Stolte C."/>
            <person name="Sykes S."/>
            <person name="Yandava C."/>
            <person name="Wortman J."/>
            <person name="Nusbaum C."/>
            <person name="Birren B."/>
        </authorList>
    </citation>
    <scope>NUCLEOTIDE SEQUENCE [LARGE SCALE GENOMIC DNA]</scope>
    <source>
        <strain evidence="3 4">ATCC BAA-286</strain>
    </source>
</reference>
<feature type="region of interest" description="Disordered" evidence="1">
    <location>
        <begin position="33"/>
        <end position="53"/>
    </location>
</feature>
<protein>
    <submittedName>
        <fullName evidence="3">Uncharacterized protein</fullName>
    </submittedName>
</protein>
<dbReference type="HOGENOM" id="CLU_1852007_0_0_10"/>
<evidence type="ECO:0000256" key="2">
    <source>
        <dbReference type="SAM" id="SignalP"/>
    </source>
</evidence>
<dbReference type="OrthoDB" id="10009752at2"/>
<accession>F5ITZ1</accession>
<evidence type="ECO:0000313" key="3">
    <source>
        <dbReference type="EMBL" id="EGJ99234.1"/>
    </source>
</evidence>
<name>F5ITZ1_9BACT</name>
<feature type="chain" id="PRO_5003328376" evidence="2">
    <location>
        <begin position="24"/>
        <end position="138"/>
    </location>
</feature>
<dbReference type="RefSeq" id="WP_006798065.1">
    <property type="nucleotide sequence ID" value="NZ_GL891979.1"/>
</dbReference>
<gene>
    <name evidence="3" type="ORF">HMPREF9455_00558</name>
</gene>
<keyword evidence="2" id="KW-0732">Signal</keyword>
<proteinExistence type="predicted"/>
<keyword evidence="4" id="KW-1185">Reference proteome</keyword>
<sequence length="138" mass="15494">METRKYCRTMLSLITGLLLTVMAYSQSGSPAVEEKNKTVNEETVNTISRPKEEPKPMSIYGGLILYKVELESRTSLSPYAQENTPDYKDKKENLVGLMVFNKDKNKQDGVNAAMPDGVYVWDGEQWLSISLPLVAKAK</sequence>
<evidence type="ECO:0000256" key="1">
    <source>
        <dbReference type="SAM" id="MobiDB-lite"/>
    </source>
</evidence>
<dbReference type="Proteomes" id="UP000004913">
    <property type="component" value="Unassembled WGS sequence"/>
</dbReference>
<organism evidence="3 4">
    <name type="scientific">Dysgonomonas gadei ATCC BAA-286</name>
    <dbReference type="NCBI Taxonomy" id="742766"/>
    <lineage>
        <taxon>Bacteria</taxon>
        <taxon>Pseudomonadati</taxon>
        <taxon>Bacteroidota</taxon>
        <taxon>Bacteroidia</taxon>
        <taxon>Bacteroidales</taxon>
        <taxon>Dysgonomonadaceae</taxon>
        <taxon>Dysgonomonas</taxon>
    </lineage>
</organism>
<dbReference type="AlphaFoldDB" id="F5ITZ1"/>
<feature type="signal peptide" evidence="2">
    <location>
        <begin position="1"/>
        <end position="23"/>
    </location>
</feature>
<comment type="caution">
    <text evidence="3">The sequence shown here is derived from an EMBL/GenBank/DDBJ whole genome shotgun (WGS) entry which is preliminary data.</text>
</comment>
<dbReference type="EMBL" id="ADLV01000007">
    <property type="protein sequence ID" value="EGJ99234.1"/>
    <property type="molecule type" value="Genomic_DNA"/>
</dbReference>